<organism evidence="7 8">
    <name type="scientific">Paraburkholderia tropica</name>
    <dbReference type="NCBI Taxonomy" id="92647"/>
    <lineage>
        <taxon>Bacteria</taxon>
        <taxon>Pseudomonadati</taxon>
        <taxon>Pseudomonadota</taxon>
        <taxon>Betaproteobacteria</taxon>
        <taxon>Burkholderiales</taxon>
        <taxon>Burkholderiaceae</taxon>
        <taxon>Paraburkholderia</taxon>
    </lineage>
</organism>
<feature type="transmembrane region" description="Helical" evidence="5">
    <location>
        <begin position="194"/>
        <end position="214"/>
    </location>
</feature>
<evidence type="ECO:0000313" key="8">
    <source>
        <dbReference type="Proteomes" id="UP000183529"/>
    </source>
</evidence>
<proteinExistence type="predicted"/>
<dbReference type="AlphaFoldDB" id="A0AAQ1GL86"/>
<dbReference type="RefSeq" id="WP_074986526.1">
    <property type="nucleotide sequence ID" value="NZ_CADFGN010000004.1"/>
</dbReference>
<dbReference type="InterPro" id="IPR007016">
    <property type="entry name" value="O-antigen_ligase-rel_domated"/>
</dbReference>
<feature type="transmembrane region" description="Helical" evidence="5">
    <location>
        <begin position="355"/>
        <end position="379"/>
    </location>
</feature>
<dbReference type="PANTHER" id="PTHR37422">
    <property type="entry name" value="TEICHURONIC ACID BIOSYNTHESIS PROTEIN TUAE"/>
    <property type="match status" value="1"/>
</dbReference>
<evidence type="ECO:0000313" key="7">
    <source>
        <dbReference type="EMBL" id="SEK09690.1"/>
    </source>
</evidence>
<feature type="transmembrane region" description="Helical" evidence="5">
    <location>
        <begin position="106"/>
        <end position="125"/>
    </location>
</feature>
<keyword evidence="3 5" id="KW-1133">Transmembrane helix</keyword>
<feature type="transmembrane region" description="Helical" evidence="5">
    <location>
        <begin position="391"/>
        <end position="409"/>
    </location>
</feature>
<accession>A0AAQ1GL86</accession>
<dbReference type="GO" id="GO:0016020">
    <property type="term" value="C:membrane"/>
    <property type="evidence" value="ECO:0007669"/>
    <property type="project" value="UniProtKB-SubCell"/>
</dbReference>
<feature type="domain" description="O-antigen ligase-related" evidence="6">
    <location>
        <begin position="229"/>
        <end position="371"/>
    </location>
</feature>
<dbReference type="GO" id="GO:0016874">
    <property type="term" value="F:ligase activity"/>
    <property type="evidence" value="ECO:0007669"/>
    <property type="project" value="UniProtKB-KW"/>
</dbReference>
<evidence type="ECO:0000256" key="3">
    <source>
        <dbReference type="ARBA" id="ARBA00022989"/>
    </source>
</evidence>
<dbReference type="Proteomes" id="UP000183529">
    <property type="component" value="Unassembled WGS sequence"/>
</dbReference>
<feature type="transmembrane region" description="Helical" evidence="5">
    <location>
        <begin position="47"/>
        <end position="69"/>
    </location>
</feature>
<evidence type="ECO:0000256" key="1">
    <source>
        <dbReference type="ARBA" id="ARBA00004141"/>
    </source>
</evidence>
<dbReference type="Pfam" id="PF04932">
    <property type="entry name" value="Wzy_C"/>
    <property type="match status" value="1"/>
</dbReference>
<dbReference type="InterPro" id="IPR051533">
    <property type="entry name" value="WaaL-like"/>
</dbReference>
<comment type="caution">
    <text evidence="7">The sequence shown here is derived from an EMBL/GenBank/DDBJ whole genome shotgun (WGS) entry which is preliminary data.</text>
</comment>
<feature type="transmembrane region" description="Helical" evidence="5">
    <location>
        <begin position="221"/>
        <end position="237"/>
    </location>
</feature>
<feature type="transmembrane region" description="Helical" evidence="5">
    <location>
        <begin position="137"/>
        <end position="157"/>
    </location>
</feature>
<name>A0AAQ1GL86_9BURK</name>
<feature type="transmembrane region" description="Helical" evidence="5">
    <location>
        <begin position="243"/>
        <end position="258"/>
    </location>
</feature>
<comment type="subcellular location">
    <subcellularLocation>
        <location evidence="1">Membrane</location>
        <topology evidence="1">Multi-pass membrane protein</topology>
    </subcellularLocation>
</comment>
<evidence type="ECO:0000259" key="6">
    <source>
        <dbReference type="Pfam" id="PF04932"/>
    </source>
</evidence>
<evidence type="ECO:0000256" key="5">
    <source>
        <dbReference type="SAM" id="Phobius"/>
    </source>
</evidence>
<keyword evidence="4 5" id="KW-0472">Membrane</keyword>
<reference evidence="7 8" key="1">
    <citation type="submission" date="2016-10" db="EMBL/GenBank/DDBJ databases">
        <authorList>
            <person name="Varghese N."/>
            <person name="Submissions S."/>
        </authorList>
    </citation>
    <scope>NUCLEOTIDE SEQUENCE [LARGE SCALE GENOMIC DNA]</scope>
    <source>
        <strain evidence="7 8">LMG 22274</strain>
    </source>
</reference>
<sequence>MNYLLALWCLSLAMLRQRKMALLFPILCFFTPKGFGLIDVAALPYLSLNRAIVLFMMLSFVLYVMAAGFRIKQTHFPLASAFTILGLSFLASLVSNPDTWASDAVTTFMLFSELFFPCFLIWNFCQSSRDAERALRYIYIAGIVASIYGTVAFATHFNPFLDYMKMTTPTGRVLAADYSGSVRGARAVGMMSNAITYGAFQAMTFLIGIFLLRANRSASRLLWYVLGQLVLFVGIFATGSRTPLVFALFSTLAFVCLARTRHKIVVVQVGVAVCAIASVIGLQYIEKVMDFALSVFSANSAASQSGSSLDMRLGQALIAWNFFTDAPWFGGGVSKTRSILSSGAYPDFYGAESAIFQWAIDMGAFGLFAFVALFTRIFAQARKLPNQSGRAVVVGMTAGYIVFVISTGVLETMQFFLAIVVLMFIAEGRRVSAPGRYHAQERIAHDAISAERAQPLG</sequence>
<dbReference type="EMBL" id="FNZM01000018">
    <property type="protein sequence ID" value="SEK09690.1"/>
    <property type="molecule type" value="Genomic_DNA"/>
</dbReference>
<keyword evidence="7" id="KW-0436">Ligase</keyword>
<evidence type="ECO:0000256" key="4">
    <source>
        <dbReference type="ARBA" id="ARBA00023136"/>
    </source>
</evidence>
<dbReference type="PANTHER" id="PTHR37422:SF13">
    <property type="entry name" value="LIPOPOLYSACCHARIDE BIOSYNTHESIS PROTEIN PA4999-RELATED"/>
    <property type="match status" value="1"/>
</dbReference>
<gene>
    <name evidence="7" type="ORF">SAMN05216550_11838</name>
</gene>
<feature type="transmembrane region" description="Helical" evidence="5">
    <location>
        <begin position="76"/>
        <end position="94"/>
    </location>
</feature>
<protein>
    <submittedName>
        <fullName evidence="7">O-Antigen ligase</fullName>
    </submittedName>
</protein>
<keyword evidence="2 5" id="KW-0812">Transmembrane</keyword>
<evidence type="ECO:0000256" key="2">
    <source>
        <dbReference type="ARBA" id="ARBA00022692"/>
    </source>
</evidence>
<feature type="transmembrane region" description="Helical" evidence="5">
    <location>
        <begin position="265"/>
        <end position="285"/>
    </location>
</feature>